<dbReference type="InterPro" id="IPR036457">
    <property type="entry name" value="PPM-type-like_dom_sf"/>
</dbReference>
<dbReference type="InterPro" id="IPR001932">
    <property type="entry name" value="PPM-type_phosphatase-like_dom"/>
</dbReference>
<dbReference type="OrthoDB" id="479131at2"/>
<reference evidence="2 3" key="1">
    <citation type="submission" date="2017-05" db="EMBL/GenBank/DDBJ databases">
        <authorList>
            <person name="Varghese N."/>
            <person name="Submissions S."/>
        </authorList>
    </citation>
    <scope>NUCLEOTIDE SEQUENCE [LARGE SCALE GENOMIC DNA]</scope>
    <source>
        <strain evidence="2 3">DSM 19036</strain>
    </source>
</reference>
<dbReference type="EMBL" id="FXTN01000002">
    <property type="protein sequence ID" value="SMO43523.1"/>
    <property type="molecule type" value="Genomic_DNA"/>
</dbReference>
<name>A0A521B8Z4_9SPHI</name>
<organism evidence="2 3">
    <name type="scientific">Pedobacter westerhofensis</name>
    <dbReference type="NCBI Taxonomy" id="425512"/>
    <lineage>
        <taxon>Bacteria</taxon>
        <taxon>Pseudomonadati</taxon>
        <taxon>Bacteroidota</taxon>
        <taxon>Sphingobacteriia</taxon>
        <taxon>Sphingobacteriales</taxon>
        <taxon>Sphingobacteriaceae</taxon>
        <taxon>Pedobacter</taxon>
    </lineage>
</organism>
<dbReference type="SUPFAM" id="SSF55874">
    <property type="entry name" value="ATPase domain of HSP90 chaperone/DNA topoisomerase II/histidine kinase"/>
    <property type="match status" value="1"/>
</dbReference>
<dbReference type="Proteomes" id="UP000320300">
    <property type="component" value="Unassembled WGS sequence"/>
</dbReference>
<dbReference type="InterPro" id="IPR036890">
    <property type="entry name" value="HATPase_C_sf"/>
</dbReference>
<dbReference type="AlphaFoldDB" id="A0A521B8Z4"/>
<keyword evidence="3" id="KW-1185">Reference proteome</keyword>
<protein>
    <submittedName>
        <fullName evidence="2">Anti-sigma regulatory factor (Ser/Thr protein kinase)</fullName>
    </submittedName>
</protein>
<accession>A0A521B8Z4</accession>
<evidence type="ECO:0000313" key="3">
    <source>
        <dbReference type="Proteomes" id="UP000320300"/>
    </source>
</evidence>
<dbReference type="PANTHER" id="PTHR35801:SF1">
    <property type="entry name" value="PHOSPHOSERINE PHOSPHATASE RSBX"/>
    <property type="match status" value="1"/>
</dbReference>
<evidence type="ECO:0000259" key="1">
    <source>
        <dbReference type="SMART" id="SM00331"/>
    </source>
</evidence>
<feature type="domain" description="PPM-type phosphatase" evidence="1">
    <location>
        <begin position="143"/>
        <end position="336"/>
    </location>
</feature>
<dbReference type="Gene3D" id="3.60.40.10">
    <property type="entry name" value="PPM-type phosphatase domain"/>
    <property type="match status" value="1"/>
</dbReference>
<dbReference type="InterPro" id="IPR039248">
    <property type="entry name" value="Ptase_RsbX"/>
</dbReference>
<sequence length="337" mass="37444">MVDATHISFAANDRSYFSLIKKEIHKLAIDGGISETRTNKLDLILAEMTSNLFKYSDDGEILAGVFSNHGSPYIELISIDNGPGMINPAKMLQDGISTTNTLGHGLGSMKRMSDDFDLYSQPGWGTIVLSRVYNHPEDKKSANTKLLIRPLVVAKPGEKVSGDGFVYKQTDKYVKLMLADGLGHGPEANKAVNEAGKAFKVFPDYSPTETIKFIHHDIKKTRGAVVNIIGYDFMTKTWSSTGVGNIFLRMVGPVNFKNHMSYNGIVGHNIPNTMTEQQYPADLFNQVILCSDGIKTRIEMSRYPMMYKHDLTILAAAIYKDHARRTDDMSVVIAKIR</sequence>
<gene>
    <name evidence="2" type="ORF">SAMN06265348_102100</name>
</gene>
<dbReference type="PANTHER" id="PTHR35801">
    <property type="entry name" value="PHOSPHOSERINE PHOSPHATASE RSBX"/>
    <property type="match status" value="1"/>
</dbReference>
<dbReference type="SMART" id="SM00331">
    <property type="entry name" value="PP2C_SIG"/>
    <property type="match status" value="1"/>
</dbReference>
<dbReference type="Gene3D" id="3.30.565.10">
    <property type="entry name" value="Histidine kinase-like ATPase, C-terminal domain"/>
    <property type="match status" value="1"/>
</dbReference>
<dbReference type="RefSeq" id="WP_142526796.1">
    <property type="nucleotide sequence ID" value="NZ_CBCSJO010000003.1"/>
</dbReference>
<dbReference type="SUPFAM" id="SSF81606">
    <property type="entry name" value="PP2C-like"/>
    <property type="match status" value="1"/>
</dbReference>
<evidence type="ECO:0000313" key="2">
    <source>
        <dbReference type="EMBL" id="SMO43523.1"/>
    </source>
</evidence>
<proteinExistence type="predicted"/>